<name>A0A9N9HKR8_FUNMO</name>
<protein>
    <submittedName>
        <fullName evidence="1">4679_t:CDS:1</fullName>
    </submittedName>
</protein>
<evidence type="ECO:0000313" key="2">
    <source>
        <dbReference type="Proteomes" id="UP000789375"/>
    </source>
</evidence>
<sequence length="43" mass="5357">DGRHENSQKSAILEMLQYENWQMYFALNNTPDFFEKPKEYRMR</sequence>
<proteinExistence type="predicted"/>
<organism evidence="1 2">
    <name type="scientific">Funneliformis mosseae</name>
    <name type="common">Endomycorrhizal fungus</name>
    <name type="synonym">Glomus mosseae</name>
    <dbReference type="NCBI Taxonomy" id="27381"/>
    <lineage>
        <taxon>Eukaryota</taxon>
        <taxon>Fungi</taxon>
        <taxon>Fungi incertae sedis</taxon>
        <taxon>Mucoromycota</taxon>
        <taxon>Glomeromycotina</taxon>
        <taxon>Glomeromycetes</taxon>
        <taxon>Glomerales</taxon>
        <taxon>Glomeraceae</taxon>
        <taxon>Funneliformis</taxon>
    </lineage>
</organism>
<accession>A0A9N9HKR8</accession>
<dbReference type="EMBL" id="CAJVPP010006984">
    <property type="protein sequence ID" value="CAG8683405.1"/>
    <property type="molecule type" value="Genomic_DNA"/>
</dbReference>
<dbReference type="Proteomes" id="UP000789375">
    <property type="component" value="Unassembled WGS sequence"/>
</dbReference>
<feature type="non-terminal residue" evidence="1">
    <location>
        <position position="1"/>
    </location>
</feature>
<gene>
    <name evidence="1" type="ORF">FMOSSE_LOCUS13006</name>
</gene>
<keyword evidence="2" id="KW-1185">Reference proteome</keyword>
<reference evidence="1" key="1">
    <citation type="submission" date="2021-06" db="EMBL/GenBank/DDBJ databases">
        <authorList>
            <person name="Kallberg Y."/>
            <person name="Tangrot J."/>
            <person name="Rosling A."/>
        </authorList>
    </citation>
    <scope>NUCLEOTIDE SEQUENCE</scope>
    <source>
        <strain evidence="1">87-6 pot B 2015</strain>
    </source>
</reference>
<comment type="caution">
    <text evidence="1">The sequence shown here is derived from an EMBL/GenBank/DDBJ whole genome shotgun (WGS) entry which is preliminary data.</text>
</comment>
<evidence type="ECO:0000313" key="1">
    <source>
        <dbReference type="EMBL" id="CAG8683405.1"/>
    </source>
</evidence>
<dbReference type="AlphaFoldDB" id="A0A9N9HKR8"/>